<dbReference type="SUPFAM" id="SSF56219">
    <property type="entry name" value="DNase I-like"/>
    <property type="match status" value="1"/>
</dbReference>
<dbReference type="InterPro" id="IPR036691">
    <property type="entry name" value="Endo/exonu/phosph_ase_sf"/>
</dbReference>
<reference evidence="1" key="2">
    <citation type="submission" date="2020-11" db="EMBL/GenBank/DDBJ databases">
        <authorList>
            <person name="McCartney M.A."/>
            <person name="Auch B."/>
            <person name="Kono T."/>
            <person name="Mallez S."/>
            <person name="Becker A."/>
            <person name="Gohl D.M."/>
            <person name="Silverstein K.A.T."/>
            <person name="Koren S."/>
            <person name="Bechman K.B."/>
            <person name="Herman A."/>
            <person name="Abrahante J.E."/>
            <person name="Garbe J."/>
        </authorList>
    </citation>
    <scope>NUCLEOTIDE SEQUENCE</scope>
    <source>
        <strain evidence="1">Duluth1</strain>
        <tissue evidence="1">Whole animal</tissue>
    </source>
</reference>
<evidence type="ECO:0000313" key="2">
    <source>
        <dbReference type="Proteomes" id="UP000828390"/>
    </source>
</evidence>
<sequence length="143" mass="16319">MGDFNARFPRSDVTTHLRSRDMYYTEIAKSLHLYVATDTVSCTGPPFTFYPYNAVNPSRIDHVLLDERLSHIANSCGVIPDAQLNVSRHLPVFISLSIDIRQDETCSSQALPRVTYRWYNSNEINEYKNAVSICARLSWTTQA</sequence>
<proteinExistence type="predicted"/>
<evidence type="ECO:0008006" key="3">
    <source>
        <dbReference type="Google" id="ProtNLM"/>
    </source>
</evidence>
<organism evidence="1 2">
    <name type="scientific">Dreissena polymorpha</name>
    <name type="common">Zebra mussel</name>
    <name type="synonym">Mytilus polymorpha</name>
    <dbReference type="NCBI Taxonomy" id="45954"/>
    <lineage>
        <taxon>Eukaryota</taxon>
        <taxon>Metazoa</taxon>
        <taxon>Spiralia</taxon>
        <taxon>Lophotrochozoa</taxon>
        <taxon>Mollusca</taxon>
        <taxon>Bivalvia</taxon>
        <taxon>Autobranchia</taxon>
        <taxon>Heteroconchia</taxon>
        <taxon>Euheterodonta</taxon>
        <taxon>Imparidentia</taxon>
        <taxon>Neoheterodontei</taxon>
        <taxon>Myida</taxon>
        <taxon>Dreissenoidea</taxon>
        <taxon>Dreissenidae</taxon>
        <taxon>Dreissena</taxon>
    </lineage>
</organism>
<dbReference type="EMBL" id="JAIWYP010000010">
    <property type="protein sequence ID" value="KAH3750849.1"/>
    <property type="molecule type" value="Genomic_DNA"/>
</dbReference>
<evidence type="ECO:0000313" key="1">
    <source>
        <dbReference type="EMBL" id="KAH3750849.1"/>
    </source>
</evidence>
<dbReference type="Proteomes" id="UP000828390">
    <property type="component" value="Unassembled WGS sequence"/>
</dbReference>
<dbReference type="Gene3D" id="3.60.10.10">
    <property type="entry name" value="Endonuclease/exonuclease/phosphatase"/>
    <property type="match status" value="1"/>
</dbReference>
<gene>
    <name evidence="1" type="ORF">DPMN_185384</name>
</gene>
<dbReference type="AlphaFoldDB" id="A0A9D4I795"/>
<comment type="caution">
    <text evidence="1">The sequence shown here is derived from an EMBL/GenBank/DDBJ whole genome shotgun (WGS) entry which is preliminary data.</text>
</comment>
<protein>
    <recommendedName>
        <fullName evidence="3">Endonuclease/exonuclease/phosphatase domain-containing protein</fullName>
    </recommendedName>
</protein>
<accession>A0A9D4I795</accession>
<reference evidence="1" key="1">
    <citation type="journal article" date="2019" name="bioRxiv">
        <title>The Genome of the Zebra Mussel, Dreissena polymorpha: A Resource for Invasive Species Research.</title>
        <authorList>
            <person name="McCartney M.A."/>
            <person name="Auch B."/>
            <person name="Kono T."/>
            <person name="Mallez S."/>
            <person name="Zhang Y."/>
            <person name="Obille A."/>
            <person name="Becker A."/>
            <person name="Abrahante J.E."/>
            <person name="Garbe J."/>
            <person name="Badalamenti J.P."/>
            <person name="Herman A."/>
            <person name="Mangelson H."/>
            <person name="Liachko I."/>
            <person name="Sullivan S."/>
            <person name="Sone E.D."/>
            <person name="Koren S."/>
            <person name="Silverstein K.A.T."/>
            <person name="Beckman K.B."/>
            <person name="Gohl D.M."/>
        </authorList>
    </citation>
    <scope>NUCLEOTIDE SEQUENCE</scope>
    <source>
        <strain evidence="1">Duluth1</strain>
        <tissue evidence="1">Whole animal</tissue>
    </source>
</reference>
<keyword evidence="2" id="KW-1185">Reference proteome</keyword>
<name>A0A9D4I795_DREPO</name>